<evidence type="ECO:0008006" key="4">
    <source>
        <dbReference type="Google" id="ProtNLM"/>
    </source>
</evidence>
<keyword evidence="3" id="KW-1185">Reference proteome</keyword>
<dbReference type="InterPro" id="IPR050869">
    <property type="entry name" value="H3K4_H4K5_MeTrfase"/>
</dbReference>
<comment type="caution">
    <text evidence="2">The sequence shown here is derived from an EMBL/GenBank/DDBJ whole genome shotgun (WGS) entry which is preliminary data.</text>
</comment>
<dbReference type="PANTHER" id="PTHR12197:SF251">
    <property type="entry name" value="EG:BACR7C10.4 PROTEIN"/>
    <property type="match status" value="1"/>
</dbReference>
<gene>
    <name evidence="2" type="ORF">BLNAU_18700</name>
</gene>
<dbReference type="EMBL" id="JARBJD010000230">
    <property type="protein sequence ID" value="KAK2946339.1"/>
    <property type="molecule type" value="Genomic_DNA"/>
</dbReference>
<sequence>MSGFGEIFFKNLGRSSVSLKPYRIGENIFVEKPACRSFPPEKELIELCDEHEIDRMFGCFLVGYAFTLEKYQKWIYDVMYAPDPSTLNRYENFADTLKSFAPHINQYTAKRFGSHPPHWDKFIQREPKPFTEDDLIRLWLVWNTNAHSYNAYFEQNPRSGEANTDNEKQGQYPRKYPDFDYEEIPFDEGGDLGTGIFEVASRVPHSCAPNMSYTVTKFGVPSLRYRCVRPVTDSVLLSFSYIETYDLMFRPTAQRRADLGRHKYFFCMCPRCRMEDTPRTLPCPKDHKCPHCPPNQRSYCVKADIEGWEHVKAHPEMFRSSAADRTTFHPKPSKSLFDETVEEEEIEILPPTATDDIPQPVSFQSLCPELDGVPTAPLYWGSELDTHFDLSPCFSKDEEGNEVVKPWRCLLCSERFTEEQMKGNLYRERTLSRWALKVLGKDDYLSDKDDSESADPNGDEEDDRTTGQKIAKYRKMFAVLHECNTFLGPYHWTSGWLNERMMEHVGENMHNKEYILSLTNGLTSSPTSLLLRHGYNLIAYANHVTNHGLTYSSGPCYFLVRLAFLLEAVERTHREQDEANQASLDLECERWSRPLLPVPEGKEKYCYTAFTPPSTFPNARDEAKRIFKMCLVPFVSEWGEDESMSRYLMKTLEGQEEEGKEMLKLADAVLEEEQTMK</sequence>
<protein>
    <recommendedName>
        <fullName evidence="4">SET domain-containing protein</fullName>
    </recommendedName>
</protein>
<dbReference type="Proteomes" id="UP001281761">
    <property type="component" value="Unassembled WGS sequence"/>
</dbReference>
<name>A0ABQ9X3J4_9EUKA</name>
<dbReference type="Gene3D" id="2.170.270.10">
    <property type="entry name" value="SET domain"/>
    <property type="match status" value="1"/>
</dbReference>
<feature type="compositionally biased region" description="Acidic residues" evidence="1">
    <location>
        <begin position="449"/>
        <end position="463"/>
    </location>
</feature>
<dbReference type="InterPro" id="IPR046341">
    <property type="entry name" value="SET_dom_sf"/>
</dbReference>
<evidence type="ECO:0000313" key="3">
    <source>
        <dbReference type="Proteomes" id="UP001281761"/>
    </source>
</evidence>
<evidence type="ECO:0000256" key="1">
    <source>
        <dbReference type="SAM" id="MobiDB-lite"/>
    </source>
</evidence>
<accession>A0ABQ9X3J4</accession>
<proteinExistence type="predicted"/>
<reference evidence="2 3" key="1">
    <citation type="journal article" date="2022" name="bioRxiv">
        <title>Genomics of Preaxostyla Flagellates Illuminates Evolutionary Transitions and the Path Towards Mitochondrial Loss.</title>
        <authorList>
            <person name="Novak L.V.F."/>
            <person name="Treitli S.C."/>
            <person name="Pyrih J."/>
            <person name="Halakuc P."/>
            <person name="Pipaliya S.V."/>
            <person name="Vacek V."/>
            <person name="Brzon O."/>
            <person name="Soukal P."/>
            <person name="Eme L."/>
            <person name="Dacks J.B."/>
            <person name="Karnkowska A."/>
            <person name="Elias M."/>
            <person name="Hampl V."/>
        </authorList>
    </citation>
    <scope>NUCLEOTIDE SEQUENCE [LARGE SCALE GENOMIC DNA]</scope>
    <source>
        <strain evidence="2">NAU3</strain>
        <tissue evidence="2">Gut</tissue>
    </source>
</reference>
<feature type="region of interest" description="Disordered" evidence="1">
    <location>
        <begin position="446"/>
        <end position="466"/>
    </location>
</feature>
<dbReference type="CDD" id="cd20071">
    <property type="entry name" value="SET_SMYD"/>
    <property type="match status" value="1"/>
</dbReference>
<evidence type="ECO:0000313" key="2">
    <source>
        <dbReference type="EMBL" id="KAK2946339.1"/>
    </source>
</evidence>
<organism evidence="2 3">
    <name type="scientific">Blattamonas nauphoetae</name>
    <dbReference type="NCBI Taxonomy" id="2049346"/>
    <lineage>
        <taxon>Eukaryota</taxon>
        <taxon>Metamonada</taxon>
        <taxon>Preaxostyla</taxon>
        <taxon>Oxymonadida</taxon>
        <taxon>Blattamonas</taxon>
    </lineage>
</organism>
<dbReference type="SUPFAM" id="SSF82199">
    <property type="entry name" value="SET domain"/>
    <property type="match status" value="1"/>
</dbReference>
<dbReference type="PANTHER" id="PTHR12197">
    <property type="entry name" value="HISTONE-LYSINE N-METHYLTRANSFERASE SMYD"/>
    <property type="match status" value="1"/>
</dbReference>